<evidence type="ECO:0000256" key="2">
    <source>
        <dbReference type="ARBA" id="ARBA00004496"/>
    </source>
</evidence>
<protein>
    <submittedName>
        <fullName evidence="6">Uncharacterized protein</fullName>
    </submittedName>
</protein>
<keyword evidence="4" id="KW-0539">Nucleus</keyword>
<evidence type="ECO:0000313" key="6">
    <source>
        <dbReference type="EMBL" id="KAK9812845.1"/>
    </source>
</evidence>
<keyword evidence="3" id="KW-0963">Cytoplasm</keyword>
<proteinExistence type="predicted"/>
<sequence length="359" mass="40127">MVASNSTSDANKAAATIQNKYRSFRERRQDAGFTLAKSRWQPLLNATELVMNNLQYEGAVVSEGTKQQWVRATTSAARVGKGSSFANGDDALLLKKEHWLEATDSRHRYGSNLRPYHEYWLSQPTTEPFFYWLDHGQGRDLDLDTRPRARLDSQQLHYCSAAERHQLEAELDAEGLLRYRHSGELVHTLSADEEREMHEDFEAWKQADVAAAVLSRTPCDSSADASPAGGAAAPSAEELKAAKQRRNANKWIFVTSADGNRFYVAPKVKGRFQHSSFLAGGAVGAAGAIMVNRGRIVKLTPMSGHYVPDVHQYIAFLDKLAKQKVDLTRALLLNPFPPQEGCRYHMVQVDRADVDDHTE</sequence>
<dbReference type="PANTHER" id="PTHR31250">
    <property type="entry name" value="IQ DOMAIN-CONTAINING PROTEIN IQM3"/>
    <property type="match status" value="1"/>
</dbReference>
<evidence type="ECO:0000256" key="3">
    <source>
        <dbReference type="ARBA" id="ARBA00022490"/>
    </source>
</evidence>
<dbReference type="Proteomes" id="UP001489004">
    <property type="component" value="Unassembled WGS sequence"/>
</dbReference>
<dbReference type="AlphaFoldDB" id="A0AAW1PSN7"/>
<dbReference type="GO" id="GO:0005634">
    <property type="term" value="C:nucleus"/>
    <property type="evidence" value="ECO:0007669"/>
    <property type="project" value="UniProtKB-SubCell"/>
</dbReference>
<evidence type="ECO:0000256" key="5">
    <source>
        <dbReference type="SAM" id="MobiDB-lite"/>
    </source>
</evidence>
<dbReference type="EMBL" id="JALJOR010000008">
    <property type="protein sequence ID" value="KAK9812845.1"/>
    <property type="molecule type" value="Genomic_DNA"/>
</dbReference>
<comment type="caution">
    <text evidence="6">The sequence shown here is derived from an EMBL/GenBank/DDBJ whole genome shotgun (WGS) entry which is preliminary data.</text>
</comment>
<comment type="subcellular location">
    <subcellularLocation>
        <location evidence="2">Cytoplasm</location>
    </subcellularLocation>
    <subcellularLocation>
        <location evidence="1">Nucleus</location>
    </subcellularLocation>
</comment>
<accession>A0AAW1PSN7</accession>
<keyword evidence="7" id="KW-1185">Reference proteome</keyword>
<reference evidence="6 7" key="1">
    <citation type="journal article" date="2024" name="Nat. Commun.">
        <title>Phylogenomics reveals the evolutionary origins of lichenization in chlorophyte algae.</title>
        <authorList>
            <person name="Puginier C."/>
            <person name="Libourel C."/>
            <person name="Otte J."/>
            <person name="Skaloud P."/>
            <person name="Haon M."/>
            <person name="Grisel S."/>
            <person name="Petersen M."/>
            <person name="Berrin J.G."/>
            <person name="Delaux P.M."/>
            <person name="Dal Grande F."/>
            <person name="Keller J."/>
        </authorList>
    </citation>
    <scope>NUCLEOTIDE SEQUENCE [LARGE SCALE GENOMIC DNA]</scope>
    <source>
        <strain evidence="6 7">SAG 2043</strain>
    </source>
</reference>
<gene>
    <name evidence="6" type="ORF">WJX72_004631</name>
</gene>
<evidence type="ECO:0000256" key="1">
    <source>
        <dbReference type="ARBA" id="ARBA00004123"/>
    </source>
</evidence>
<feature type="region of interest" description="Disordered" evidence="5">
    <location>
        <begin position="220"/>
        <end position="240"/>
    </location>
</feature>
<organism evidence="6 7">
    <name type="scientific">[Myrmecia] bisecta</name>
    <dbReference type="NCBI Taxonomy" id="41462"/>
    <lineage>
        <taxon>Eukaryota</taxon>
        <taxon>Viridiplantae</taxon>
        <taxon>Chlorophyta</taxon>
        <taxon>core chlorophytes</taxon>
        <taxon>Trebouxiophyceae</taxon>
        <taxon>Trebouxiales</taxon>
        <taxon>Trebouxiaceae</taxon>
        <taxon>Myrmecia</taxon>
    </lineage>
</organism>
<dbReference type="GO" id="GO:0005737">
    <property type="term" value="C:cytoplasm"/>
    <property type="evidence" value="ECO:0007669"/>
    <property type="project" value="UniProtKB-SubCell"/>
</dbReference>
<dbReference type="PANTHER" id="PTHR31250:SF27">
    <property type="entry name" value="IQ DOMAIN-CONTAINING PROTEIN IQM5"/>
    <property type="match status" value="1"/>
</dbReference>
<dbReference type="InterPro" id="IPR044159">
    <property type="entry name" value="IQM"/>
</dbReference>
<name>A0AAW1PSN7_9CHLO</name>
<evidence type="ECO:0000313" key="7">
    <source>
        <dbReference type="Proteomes" id="UP001489004"/>
    </source>
</evidence>
<evidence type="ECO:0000256" key="4">
    <source>
        <dbReference type="ARBA" id="ARBA00023242"/>
    </source>
</evidence>
<feature type="compositionally biased region" description="Low complexity" evidence="5">
    <location>
        <begin position="220"/>
        <end position="236"/>
    </location>
</feature>